<accession>A0AAU7AUU2</accession>
<dbReference type="InterPro" id="IPR001853">
    <property type="entry name" value="DSBA-like_thioredoxin_dom"/>
</dbReference>
<dbReference type="EMBL" id="CP114014">
    <property type="protein sequence ID" value="XAY05248.1"/>
    <property type="molecule type" value="Genomic_DNA"/>
</dbReference>
<dbReference type="AlphaFoldDB" id="A0AAU7AUU2"/>
<dbReference type="Gene3D" id="3.40.30.10">
    <property type="entry name" value="Glutaredoxin"/>
    <property type="match status" value="1"/>
</dbReference>
<comment type="similarity">
    <text evidence="1">Belongs to the GST superfamily. NadH family.</text>
</comment>
<organism evidence="4">
    <name type="scientific">Paraconexibacter sp. AEG42_29</name>
    <dbReference type="NCBI Taxonomy" id="2997339"/>
    <lineage>
        <taxon>Bacteria</taxon>
        <taxon>Bacillati</taxon>
        <taxon>Actinomycetota</taxon>
        <taxon>Thermoleophilia</taxon>
        <taxon>Solirubrobacterales</taxon>
        <taxon>Paraconexibacteraceae</taxon>
        <taxon>Paraconexibacter</taxon>
    </lineage>
</organism>
<dbReference type="SUPFAM" id="SSF52833">
    <property type="entry name" value="Thioredoxin-like"/>
    <property type="match status" value="1"/>
</dbReference>
<feature type="active site" description="Nucleophile" evidence="2">
    <location>
        <position position="13"/>
    </location>
</feature>
<dbReference type="GO" id="GO:0016491">
    <property type="term" value="F:oxidoreductase activity"/>
    <property type="evidence" value="ECO:0007669"/>
    <property type="project" value="InterPro"/>
</dbReference>
<evidence type="ECO:0000256" key="2">
    <source>
        <dbReference type="PIRSR" id="PIRSR006386-1"/>
    </source>
</evidence>
<dbReference type="InterPro" id="IPR051924">
    <property type="entry name" value="GST_Kappa/NadH"/>
</dbReference>
<evidence type="ECO:0000259" key="3">
    <source>
        <dbReference type="Pfam" id="PF01323"/>
    </source>
</evidence>
<sequence length="193" mass="21073">MTLAIDFFFSFRSPYSYLAAPRAFALADDHDVEVAFRGVIPMAMRGQSVPLAKRLHTLRDTKREAQRLGMPFGRVHDPLGDGATRCLLVAEHAVDMGRERDFVLAASRAIWAEAVDVATDAGLRGVCERAGLDWSACAAALTDPALQARVDADTAALAALGHWGVPVLVLDGELYWGQDRIEDLERVLTRQLA</sequence>
<keyword evidence="1 4" id="KW-0413">Isomerase</keyword>
<evidence type="ECO:0000313" key="4">
    <source>
        <dbReference type="EMBL" id="XAY05248.1"/>
    </source>
</evidence>
<name>A0AAU7AUU2_9ACTN</name>
<gene>
    <name evidence="4" type="primary">nahD</name>
    <name evidence="4" type="ORF">DSM112329_02094</name>
</gene>
<dbReference type="GO" id="GO:0018845">
    <property type="term" value="F:2-hydroxychromene-2-carboxylate isomerase activity"/>
    <property type="evidence" value="ECO:0007669"/>
    <property type="project" value="UniProtKB-UniRule"/>
</dbReference>
<dbReference type="InterPro" id="IPR036249">
    <property type="entry name" value="Thioredoxin-like_sf"/>
</dbReference>
<evidence type="ECO:0000256" key="1">
    <source>
        <dbReference type="PIRNR" id="PIRNR006386"/>
    </source>
</evidence>
<dbReference type="RefSeq" id="WP_354701764.1">
    <property type="nucleotide sequence ID" value="NZ_CP114014.1"/>
</dbReference>
<reference evidence="4" key="1">
    <citation type="submission" date="2022-12" db="EMBL/GenBank/DDBJ databases">
        <title>Paraconexibacter alkalitolerans sp. nov. and Baekduia alba sp. nov., isolated from soil and emended description of the genera Paraconexibacter (Chun et al., 2020) and Baekduia (An et al., 2020).</title>
        <authorList>
            <person name="Vieira S."/>
            <person name="Huber K.J."/>
            <person name="Geppert A."/>
            <person name="Wolf J."/>
            <person name="Neumann-Schaal M."/>
            <person name="Muesken M."/>
            <person name="Overmann J."/>
        </authorList>
    </citation>
    <scope>NUCLEOTIDE SEQUENCE</scope>
    <source>
        <strain evidence="4">AEG42_29</strain>
    </source>
</reference>
<dbReference type="InterPro" id="IPR014440">
    <property type="entry name" value="HCCAis_GSTk"/>
</dbReference>
<feature type="domain" description="DSBA-like thioredoxin" evidence="3">
    <location>
        <begin position="5"/>
        <end position="188"/>
    </location>
</feature>
<dbReference type="PIRSF" id="PIRSF006386">
    <property type="entry name" value="HCCAis_GSTk"/>
    <property type="match status" value="1"/>
</dbReference>
<comment type="catalytic activity">
    <reaction evidence="1">
        <text>2-hydroxychromene-2-carboxylate = (3E)-4-(2-hydroxyphenyl)-2-oxobut-3-enoate</text>
        <dbReference type="Rhea" id="RHEA:27401"/>
        <dbReference type="ChEBI" id="CHEBI:59350"/>
        <dbReference type="ChEBI" id="CHEBI:59353"/>
        <dbReference type="EC" id="5.99.1.4"/>
    </reaction>
</comment>
<dbReference type="Pfam" id="PF01323">
    <property type="entry name" value="DSBA"/>
    <property type="match status" value="1"/>
</dbReference>
<proteinExistence type="inferred from homology"/>
<protein>
    <recommendedName>
        <fullName evidence="1">2-hydroxychromene-2-carboxylate isomerase</fullName>
        <ecNumber evidence="1">5.99.1.4</ecNumber>
    </recommendedName>
</protein>
<dbReference type="PANTHER" id="PTHR42943">
    <property type="entry name" value="GLUTATHIONE S-TRANSFERASE KAPPA"/>
    <property type="match status" value="1"/>
</dbReference>
<dbReference type="PANTHER" id="PTHR42943:SF2">
    <property type="entry name" value="GLUTATHIONE S-TRANSFERASE KAPPA 1"/>
    <property type="match status" value="1"/>
</dbReference>
<dbReference type="EC" id="5.99.1.4" evidence="1"/>
<dbReference type="KEGG" id="parq:DSM112329_02094"/>